<dbReference type="Proteomes" id="UP000663760">
    <property type="component" value="Chromosome 6"/>
</dbReference>
<dbReference type="EMBL" id="LR743593">
    <property type="protein sequence ID" value="CAA2621601.1"/>
    <property type="molecule type" value="Genomic_DNA"/>
</dbReference>
<evidence type="ECO:0000313" key="3">
    <source>
        <dbReference type="EMBL" id="CAA2621601.1"/>
    </source>
</evidence>
<evidence type="ECO:0000313" key="4">
    <source>
        <dbReference type="EMBL" id="CAA7397659.1"/>
    </source>
</evidence>
<keyword evidence="5" id="KW-1185">Reference proteome</keyword>
<reference evidence="3" key="1">
    <citation type="submission" date="2019-12" db="EMBL/GenBank/DDBJ databases">
        <authorList>
            <person name="Scholz U."/>
            <person name="Mascher M."/>
            <person name="Fiebig A."/>
        </authorList>
    </citation>
    <scope>NUCLEOTIDE SEQUENCE</scope>
</reference>
<proteinExistence type="predicted"/>
<feature type="region of interest" description="Disordered" evidence="1">
    <location>
        <begin position="60"/>
        <end position="107"/>
    </location>
</feature>
<protein>
    <submittedName>
        <fullName evidence="3">Uncharacterized protein</fullName>
    </submittedName>
</protein>
<dbReference type="AlphaFoldDB" id="A0A7I8ITE8"/>
<keyword evidence="2" id="KW-0732">Signal</keyword>
<evidence type="ECO:0000313" key="5">
    <source>
        <dbReference type="Proteomes" id="UP000663760"/>
    </source>
</evidence>
<evidence type="ECO:0000256" key="1">
    <source>
        <dbReference type="SAM" id="MobiDB-lite"/>
    </source>
</evidence>
<organism evidence="3">
    <name type="scientific">Spirodela intermedia</name>
    <name type="common">Intermediate duckweed</name>
    <dbReference type="NCBI Taxonomy" id="51605"/>
    <lineage>
        <taxon>Eukaryota</taxon>
        <taxon>Viridiplantae</taxon>
        <taxon>Streptophyta</taxon>
        <taxon>Embryophyta</taxon>
        <taxon>Tracheophyta</taxon>
        <taxon>Spermatophyta</taxon>
        <taxon>Magnoliopsida</taxon>
        <taxon>Liliopsida</taxon>
        <taxon>Araceae</taxon>
        <taxon>Lemnoideae</taxon>
        <taxon>Spirodela</taxon>
    </lineage>
</organism>
<gene>
    <name evidence="3" type="ORF">SI7747_06007689</name>
    <name evidence="4" type="ORF">SI8410_06008324</name>
</gene>
<sequence>MRSPERRRTPLRWVVMVAAMWAVQLLLWVQLSAHQAVAIEANALTQAAERQLYKEKLVFPGKQPSPLDLRGAGRGSESPPPRSPTAPKHLGESKRRVPSCPNPLHNR</sequence>
<name>A0A7I8ITE8_SPIIN</name>
<feature type="signal peptide" evidence="2">
    <location>
        <begin position="1"/>
        <end position="38"/>
    </location>
</feature>
<accession>A0A7I8ITE8</accession>
<dbReference type="EMBL" id="LR746269">
    <property type="protein sequence ID" value="CAA7397659.1"/>
    <property type="molecule type" value="Genomic_DNA"/>
</dbReference>
<feature type="chain" id="PRO_5045019950" evidence="2">
    <location>
        <begin position="39"/>
        <end position="107"/>
    </location>
</feature>
<dbReference type="OrthoDB" id="787036at2759"/>
<evidence type="ECO:0000256" key="2">
    <source>
        <dbReference type="SAM" id="SignalP"/>
    </source>
</evidence>